<evidence type="ECO:0000313" key="2">
    <source>
        <dbReference type="EMBL" id="KAG1273934.1"/>
    </source>
</evidence>
<reference evidence="2" key="1">
    <citation type="journal article" date="2020" name="Microb. Genom.">
        <title>Genetic diversity of clinical and environmental Mucorales isolates obtained from an investigation of mucormycosis cases among solid organ transplant recipients.</title>
        <authorList>
            <person name="Nguyen M.H."/>
            <person name="Kaul D."/>
            <person name="Muto C."/>
            <person name="Cheng S.J."/>
            <person name="Richter R.A."/>
            <person name="Bruno V.M."/>
            <person name="Liu G."/>
            <person name="Beyhan S."/>
            <person name="Sundermann A.J."/>
            <person name="Mounaud S."/>
            <person name="Pasculle A.W."/>
            <person name="Nierman W.C."/>
            <person name="Driscoll E."/>
            <person name="Cumbie R."/>
            <person name="Clancy C.J."/>
            <person name="Dupont C.L."/>
        </authorList>
    </citation>
    <scope>NUCLEOTIDE SEQUENCE</scope>
    <source>
        <strain evidence="2">GL11</strain>
    </source>
</reference>
<proteinExistence type="predicted"/>
<protein>
    <submittedName>
        <fullName evidence="2">Uncharacterized protein</fullName>
    </submittedName>
</protein>
<evidence type="ECO:0000313" key="3">
    <source>
        <dbReference type="Proteomes" id="UP000716291"/>
    </source>
</evidence>
<sequence length="106" mass="11427">MCQQAGSPQRARGRAGTRPCARRAGPPGPPQRSVAVGPGLQRGAGRQAPEAGRNDQLTPPFDAPENRHHLRTNATDRHQGEPAPCRPPTTRVPRPPLRRLRPVTTA</sequence>
<comment type="caution">
    <text evidence="2">The sequence shown here is derived from an EMBL/GenBank/DDBJ whole genome shotgun (WGS) entry which is preliminary data.</text>
</comment>
<organism evidence="2 3">
    <name type="scientific">Rhizopus oryzae</name>
    <name type="common">Mucormycosis agent</name>
    <name type="synonym">Rhizopus arrhizus var. delemar</name>
    <dbReference type="NCBI Taxonomy" id="64495"/>
    <lineage>
        <taxon>Eukaryota</taxon>
        <taxon>Fungi</taxon>
        <taxon>Fungi incertae sedis</taxon>
        <taxon>Mucoromycota</taxon>
        <taxon>Mucoromycotina</taxon>
        <taxon>Mucoromycetes</taxon>
        <taxon>Mucorales</taxon>
        <taxon>Mucorineae</taxon>
        <taxon>Rhizopodaceae</taxon>
        <taxon>Rhizopus</taxon>
    </lineage>
</organism>
<evidence type="ECO:0000256" key="1">
    <source>
        <dbReference type="SAM" id="MobiDB-lite"/>
    </source>
</evidence>
<name>A0A9P7BIU8_RHIOR</name>
<dbReference type="Proteomes" id="UP000716291">
    <property type="component" value="Unassembled WGS sequence"/>
</dbReference>
<dbReference type="AlphaFoldDB" id="A0A9P7BIU8"/>
<feature type="compositionally biased region" description="Low complexity" evidence="1">
    <location>
        <begin position="14"/>
        <end position="25"/>
    </location>
</feature>
<feature type="compositionally biased region" description="Basic residues" evidence="1">
    <location>
        <begin position="96"/>
        <end position="106"/>
    </location>
</feature>
<accession>A0A9P7BIU8</accession>
<feature type="region of interest" description="Disordered" evidence="1">
    <location>
        <begin position="1"/>
        <end position="106"/>
    </location>
</feature>
<gene>
    <name evidence="2" type="ORF">G6F64_015242</name>
</gene>
<keyword evidence="3" id="KW-1185">Reference proteome</keyword>
<dbReference type="EMBL" id="JAANQT010012065">
    <property type="protein sequence ID" value="KAG1273934.1"/>
    <property type="molecule type" value="Genomic_DNA"/>
</dbReference>